<protein>
    <recommendedName>
        <fullName evidence="5">Membrane protein ArfC</fullName>
    </recommendedName>
</protein>
<evidence type="ECO:0008006" key="5">
    <source>
        <dbReference type="Google" id="ProtNLM"/>
    </source>
</evidence>
<feature type="compositionally biased region" description="Low complexity" evidence="1">
    <location>
        <begin position="41"/>
        <end position="54"/>
    </location>
</feature>
<proteinExistence type="predicted"/>
<comment type="caution">
    <text evidence="3">The sequence shown here is derived from an EMBL/GenBank/DDBJ whole genome shotgun (WGS) entry which is preliminary data.</text>
</comment>
<organism evidence="3 4">
    <name type="scientific">Pseudarthrobacter polychromogenes</name>
    <dbReference type="NCBI Taxonomy" id="1676"/>
    <lineage>
        <taxon>Bacteria</taxon>
        <taxon>Bacillati</taxon>
        <taxon>Actinomycetota</taxon>
        <taxon>Actinomycetes</taxon>
        <taxon>Micrococcales</taxon>
        <taxon>Micrococcaceae</taxon>
        <taxon>Pseudarthrobacter</taxon>
    </lineage>
</organism>
<feature type="compositionally biased region" description="Low complexity" evidence="1">
    <location>
        <begin position="190"/>
        <end position="201"/>
    </location>
</feature>
<accession>A0ABQ1XBN0</accession>
<keyword evidence="2" id="KW-0812">Transmembrane</keyword>
<dbReference type="EMBL" id="BMKU01000001">
    <property type="protein sequence ID" value="GGG82866.1"/>
    <property type="molecule type" value="Genomic_DNA"/>
</dbReference>
<feature type="transmembrane region" description="Helical" evidence="2">
    <location>
        <begin position="6"/>
        <end position="21"/>
    </location>
</feature>
<evidence type="ECO:0000256" key="2">
    <source>
        <dbReference type="SAM" id="Phobius"/>
    </source>
</evidence>
<sequence length="401" mass="39490">MDFVFWIILLVVIVGVVWWLLKRNSSSTAPGASAPERSRADGALSGGSAAASAEAAGTTGIAGAAGFGSPAEPAAPTTADDHAGAAAPAREPETAQPTGPKEREGSGASSAAAAPVATGAPGASGSTAAPATFGQDGRSQDDDEWETQWSEASGSSADSPGAASRGGASTGAVPTHTTEVNPAGESGMPAATGHQAEAAAAPDPESHRAPIHHPEYTEPHAPTLPGAETAAVEDIDDAGTAAQAPAPAGTVGPQPATGISASAAPHGDAGVAPRHGQEDSAAASAEAAVVPETAATAETADRTQSSALVETAADRDQQPQAVPTPEPAGHLAADEPYGAGSASAGTDGSGPDGYTVKGDAGAMVYYEEGHPDYEQARADVWFESEAHAEAAGFRAPRRRRL</sequence>
<keyword evidence="2" id="KW-0472">Membrane</keyword>
<feature type="compositionally biased region" description="Low complexity" evidence="1">
    <location>
        <begin position="150"/>
        <end position="172"/>
    </location>
</feature>
<name>A0ABQ1XBN0_9MICC</name>
<evidence type="ECO:0000313" key="4">
    <source>
        <dbReference type="Proteomes" id="UP000596938"/>
    </source>
</evidence>
<gene>
    <name evidence="3" type="ORF">GCM10011577_00230</name>
</gene>
<feature type="compositionally biased region" description="Low complexity" evidence="1">
    <location>
        <begin position="238"/>
        <end position="258"/>
    </location>
</feature>
<evidence type="ECO:0000256" key="1">
    <source>
        <dbReference type="SAM" id="MobiDB-lite"/>
    </source>
</evidence>
<keyword evidence="4" id="KW-1185">Reference proteome</keyword>
<feature type="region of interest" description="Disordered" evidence="1">
    <location>
        <begin position="26"/>
        <end position="54"/>
    </location>
</feature>
<evidence type="ECO:0000313" key="3">
    <source>
        <dbReference type="EMBL" id="GGG82866.1"/>
    </source>
</evidence>
<dbReference type="RefSeq" id="WP_188808554.1">
    <property type="nucleotide sequence ID" value="NZ_BAAAWV010000001.1"/>
</dbReference>
<feature type="region of interest" description="Disordered" evidence="1">
    <location>
        <begin position="67"/>
        <end position="358"/>
    </location>
</feature>
<dbReference type="Proteomes" id="UP000596938">
    <property type="component" value="Unassembled WGS sequence"/>
</dbReference>
<feature type="compositionally biased region" description="Low complexity" evidence="1">
    <location>
        <begin position="280"/>
        <end position="298"/>
    </location>
</feature>
<feature type="compositionally biased region" description="Basic and acidic residues" evidence="1">
    <location>
        <begin position="204"/>
        <end position="218"/>
    </location>
</feature>
<reference evidence="4" key="1">
    <citation type="journal article" date="2019" name="Int. J. Syst. Evol. Microbiol.">
        <title>The Global Catalogue of Microorganisms (GCM) 10K type strain sequencing project: providing services to taxonomists for standard genome sequencing and annotation.</title>
        <authorList>
            <consortium name="The Broad Institute Genomics Platform"/>
            <consortium name="The Broad Institute Genome Sequencing Center for Infectious Disease"/>
            <person name="Wu L."/>
            <person name="Ma J."/>
        </authorList>
    </citation>
    <scope>NUCLEOTIDE SEQUENCE [LARGE SCALE GENOMIC DNA]</scope>
    <source>
        <strain evidence="4">CGMCC 1.1927</strain>
    </source>
</reference>
<keyword evidence="2" id="KW-1133">Transmembrane helix</keyword>
<feature type="compositionally biased region" description="Low complexity" evidence="1">
    <location>
        <begin position="106"/>
        <end position="132"/>
    </location>
</feature>
<feature type="compositionally biased region" description="Low complexity" evidence="1">
    <location>
        <begin position="67"/>
        <end position="98"/>
    </location>
</feature>